<dbReference type="Proteomes" id="UP000037685">
    <property type="component" value="Unassembled WGS sequence"/>
</dbReference>
<comment type="caution">
    <text evidence="1">The sequence shown here is derived from an EMBL/GenBank/DDBJ whole genome shotgun (WGS) entry which is preliminary data.</text>
</comment>
<organism evidence="1 2">
    <name type="scientific">Thermus aquaticus</name>
    <dbReference type="NCBI Taxonomy" id="271"/>
    <lineage>
        <taxon>Bacteria</taxon>
        <taxon>Thermotogati</taxon>
        <taxon>Deinococcota</taxon>
        <taxon>Deinococci</taxon>
        <taxon>Thermales</taxon>
        <taxon>Thermaceae</taxon>
        <taxon>Thermus</taxon>
    </lineage>
</organism>
<dbReference type="EMBL" id="LHCI01000105">
    <property type="protein sequence ID" value="KOX91162.1"/>
    <property type="molecule type" value="Genomic_DNA"/>
</dbReference>
<name>A0A0M9AFZ7_THEAQ</name>
<proteinExistence type="predicted"/>
<reference evidence="1 2" key="1">
    <citation type="submission" date="2015-07" db="EMBL/GenBank/DDBJ databases">
        <authorList>
            <person name="Noorani M."/>
        </authorList>
    </citation>
    <scope>NUCLEOTIDE SEQUENCE [LARGE SCALE GENOMIC DNA]</scope>
    <source>
        <strain evidence="2">ATCC 25104 / DSM 625 / JCM 10724 / NBRC 103206 / NCIMB 11243 / YT-1</strain>
    </source>
</reference>
<sequence length="92" mass="10083">MKGMTLTLPPQVEEAARRVQALLEEAKARGLILEYRLDRFSGEPFPGVGGLAFYRKGAPEEAVDALEEAFLDIEDALDVGVAVILVPREREA</sequence>
<evidence type="ECO:0000313" key="2">
    <source>
        <dbReference type="Proteomes" id="UP000037685"/>
    </source>
</evidence>
<evidence type="ECO:0000313" key="1">
    <source>
        <dbReference type="EMBL" id="KOX91162.1"/>
    </source>
</evidence>
<accession>A0A0M9AFZ7</accession>
<gene>
    <name evidence="1" type="ORF">BVI061214_00121</name>
</gene>
<dbReference type="PATRIC" id="fig|271.14.peg.205"/>
<dbReference type="AlphaFoldDB" id="A0A0M9AFZ7"/>
<protein>
    <submittedName>
        <fullName evidence="1">Uncharacterized protein</fullName>
    </submittedName>
</protein>